<organism evidence="4 5">
    <name type="scientific">Ordospora colligata OC4</name>
    <dbReference type="NCBI Taxonomy" id="1354746"/>
    <lineage>
        <taxon>Eukaryota</taxon>
        <taxon>Fungi</taxon>
        <taxon>Fungi incertae sedis</taxon>
        <taxon>Microsporidia</taxon>
        <taxon>Ordosporidae</taxon>
        <taxon>Ordospora</taxon>
    </lineage>
</organism>
<dbReference type="InterPro" id="IPR006124">
    <property type="entry name" value="Metalloenzyme"/>
</dbReference>
<gene>
    <name evidence="4" type="ORF">M896_080210</name>
</gene>
<dbReference type="VEuPathDB" id="MicrosporidiaDB:M896_080210"/>
<dbReference type="GeneID" id="26262061"/>
<dbReference type="InParanoid" id="A0A0B2UJT5"/>
<evidence type="ECO:0000256" key="1">
    <source>
        <dbReference type="SAM" id="Phobius"/>
    </source>
</evidence>
<dbReference type="OrthoDB" id="272139at2759"/>
<dbReference type="FunCoup" id="A0A0B2UJT5">
    <property type="interactions" value="104"/>
</dbReference>
<feature type="transmembrane region" description="Helical" evidence="1">
    <location>
        <begin position="416"/>
        <end position="433"/>
    </location>
</feature>
<dbReference type="Pfam" id="PF01676">
    <property type="entry name" value="Metalloenzyme"/>
    <property type="match status" value="1"/>
</dbReference>
<dbReference type="GO" id="GO:0005789">
    <property type="term" value="C:endoplasmic reticulum membrane"/>
    <property type="evidence" value="ECO:0007669"/>
    <property type="project" value="TreeGrafter"/>
</dbReference>
<dbReference type="AlphaFoldDB" id="A0A0B2UJT5"/>
<evidence type="ECO:0000259" key="3">
    <source>
        <dbReference type="Pfam" id="PF01676"/>
    </source>
</evidence>
<keyword evidence="1" id="KW-1133">Transmembrane helix</keyword>
<dbReference type="HOGENOM" id="CLU_022999_0_0_1"/>
<protein>
    <recommendedName>
        <fullName evidence="3">Metalloenzyme domain-containing protein</fullName>
    </recommendedName>
</protein>
<dbReference type="InterPro" id="IPR039524">
    <property type="entry name" value="PIGO/GPI13"/>
</dbReference>
<dbReference type="GO" id="GO:0051377">
    <property type="term" value="F:mannose-ethanolamine phosphotransferase activity"/>
    <property type="evidence" value="ECO:0007669"/>
    <property type="project" value="TreeGrafter"/>
</dbReference>
<feature type="transmembrane region" description="Helical" evidence="1">
    <location>
        <begin position="482"/>
        <end position="502"/>
    </location>
</feature>
<keyword evidence="1" id="KW-0812">Transmembrane</keyword>
<reference evidence="4 5" key="1">
    <citation type="journal article" date="2014" name="MBio">
        <title>The Ordospora colligata genome; evolution of extreme reduction in microsporidia and host-to-parasite horizontal gene transfer.</title>
        <authorList>
            <person name="Pombert J.-F."/>
            <person name="Haag K.L."/>
            <person name="Beidas S."/>
            <person name="Ebert D."/>
            <person name="Keeling P.J."/>
        </authorList>
    </citation>
    <scope>NUCLEOTIDE SEQUENCE [LARGE SCALE GENOMIC DNA]</scope>
    <source>
        <strain evidence="4 5">OC4</strain>
    </source>
</reference>
<evidence type="ECO:0000256" key="2">
    <source>
        <dbReference type="SAM" id="SignalP"/>
    </source>
</evidence>
<dbReference type="CDD" id="cd16019">
    <property type="entry name" value="GPI_EPT"/>
    <property type="match status" value="1"/>
</dbReference>
<evidence type="ECO:0000313" key="4">
    <source>
        <dbReference type="EMBL" id="KHN69287.1"/>
    </source>
</evidence>
<feature type="transmembrane region" description="Helical" evidence="1">
    <location>
        <begin position="707"/>
        <end position="723"/>
    </location>
</feature>
<proteinExistence type="predicted"/>
<evidence type="ECO:0000313" key="5">
    <source>
        <dbReference type="Proteomes" id="UP000031056"/>
    </source>
</evidence>
<feature type="signal peptide" evidence="2">
    <location>
        <begin position="1"/>
        <end position="22"/>
    </location>
</feature>
<dbReference type="PANTHER" id="PTHR23071">
    <property type="entry name" value="PHOSPHATIDYLINOSITOL GLYCAN"/>
    <property type="match status" value="1"/>
</dbReference>
<dbReference type="GO" id="GO:0046872">
    <property type="term" value="F:metal ion binding"/>
    <property type="evidence" value="ECO:0007669"/>
    <property type="project" value="InterPro"/>
</dbReference>
<feature type="transmembrane region" description="Helical" evidence="1">
    <location>
        <begin position="439"/>
        <end position="462"/>
    </location>
</feature>
<dbReference type="STRING" id="1354746.A0A0B2UJT5"/>
<accession>A0A0B2UJT5</accession>
<dbReference type="InterPro" id="IPR017850">
    <property type="entry name" value="Alkaline_phosphatase_core_sf"/>
</dbReference>
<keyword evidence="2" id="KW-0732">Signal</keyword>
<sequence>MILNGLAGILNIYMFLTGVFKASEPPSQISTEAVSNSKYTKVIYLLLDGLRFDSTVEVNKEGCIFNKMQHLNSIKTKYHALSVSGMPTETSARVIGLTTGAPSNFLTSIIAIQGTTISKDNMVDQLLRDGKSCVFFGDCQWTKYFPVLKSWPHFTIDPYGRHELRAQENMLIEKIVESVNSYDVMIAHLINLDSYGHIYETIHHERMQNEIEIYDKLIYDIYQKMSSDTLLVVCSDHGVDDNGAHGGVSTLEMASVAIFISKDDRFTNTLPLEGVAKDARKRCISKTYDDEQNVIKSTDSYPIIHQDDILPTMCYLMGIPIPSLSGGNFVHELVSETEAYRKYAQQKYDLLGIPFKVDTSDRDELLHLNYMLSESVLKKLAGRNYTRLGLSVALSIGIAIAMLFKLSKSKFGKLQIALAFVLVMTAHSVFSIIHEDYLWAVLFLISNPSIKNLLGTMMFLQIARPGSSMNAFYVLVVERVKLCPFFNGNWLFIVELLLFAMINNKKHLEVSLEYIYNSVTMVFNKHPQIIISFMKYFLHGSLENAEWRLCLLIQYPCIDSLLALILRPMESVYLIYILRNLDICNNPETYFSLTNMAFFSSGLCKLLQSINYSVFFTFSDRFVTIPAVIIAFYYFMYPRLRAILLIKNNERLKKANENHNNTTFEDLVNVVISFSSINILLVMWSGYAISDSLSFYKFLGVRAFFEYLYYLCDITLFFIFRIIKAKL</sequence>
<dbReference type="RefSeq" id="XP_014563329.1">
    <property type="nucleotide sequence ID" value="XM_014707843.1"/>
</dbReference>
<dbReference type="PANTHER" id="PTHR23071:SF1">
    <property type="entry name" value="GPI ETHANOLAMINE PHOSPHATE TRANSFERASE 3"/>
    <property type="match status" value="1"/>
</dbReference>
<dbReference type="EMBL" id="JOKQ01000008">
    <property type="protein sequence ID" value="KHN69287.1"/>
    <property type="molecule type" value="Genomic_DNA"/>
</dbReference>
<dbReference type="GO" id="GO:0006506">
    <property type="term" value="P:GPI anchor biosynthetic process"/>
    <property type="evidence" value="ECO:0007669"/>
    <property type="project" value="InterPro"/>
</dbReference>
<feature type="domain" description="Metalloenzyme" evidence="3">
    <location>
        <begin position="168"/>
        <end position="242"/>
    </location>
</feature>
<keyword evidence="5" id="KW-1185">Reference proteome</keyword>
<comment type="caution">
    <text evidence="4">The sequence shown here is derived from an EMBL/GenBank/DDBJ whole genome shotgun (WGS) entry which is preliminary data.</text>
</comment>
<feature type="transmembrane region" description="Helical" evidence="1">
    <location>
        <begin position="667"/>
        <end position="687"/>
    </location>
</feature>
<feature type="chain" id="PRO_5002076388" description="Metalloenzyme domain-containing protein" evidence="2">
    <location>
        <begin position="23"/>
        <end position="727"/>
    </location>
</feature>
<dbReference type="Gene3D" id="3.40.720.10">
    <property type="entry name" value="Alkaline Phosphatase, subunit A"/>
    <property type="match status" value="1"/>
</dbReference>
<feature type="transmembrane region" description="Helical" evidence="1">
    <location>
        <begin position="622"/>
        <end position="646"/>
    </location>
</feature>
<dbReference type="SUPFAM" id="SSF53649">
    <property type="entry name" value="Alkaline phosphatase-like"/>
    <property type="match status" value="1"/>
</dbReference>
<dbReference type="Proteomes" id="UP000031056">
    <property type="component" value="Unassembled WGS sequence"/>
</dbReference>
<feature type="transmembrane region" description="Helical" evidence="1">
    <location>
        <begin position="385"/>
        <end position="404"/>
    </location>
</feature>
<keyword evidence="1" id="KW-0472">Membrane</keyword>
<name>A0A0B2UJT5_9MICR</name>